<comment type="caution">
    <text evidence="2">The sequence shown here is derived from an EMBL/GenBank/DDBJ whole genome shotgun (WGS) entry which is preliminary data.</text>
</comment>
<dbReference type="InterPro" id="IPR043128">
    <property type="entry name" value="Rev_trsase/Diguanyl_cyclase"/>
</dbReference>
<dbReference type="PANTHER" id="PTHR34072">
    <property type="entry name" value="ENZYMATIC POLYPROTEIN-RELATED"/>
    <property type="match status" value="1"/>
</dbReference>
<organism evidence="2 3">
    <name type="scientific">Gossypium anomalum</name>
    <dbReference type="NCBI Taxonomy" id="47600"/>
    <lineage>
        <taxon>Eukaryota</taxon>
        <taxon>Viridiplantae</taxon>
        <taxon>Streptophyta</taxon>
        <taxon>Embryophyta</taxon>
        <taxon>Tracheophyta</taxon>
        <taxon>Spermatophyta</taxon>
        <taxon>Magnoliopsida</taxon>
        <taxon>eudicotyledons</taxon>
        <taxon>Gunneridae</taxon>
        <taxon>Pentapetalae</taxon>
        <taxon>rosids</taxon>
        <taxon>malvids</taxon>
        <taxon>Malvales</taxon>
        <taxon>Malvaceae</taxon>
        <taxon>Malvoideae</taxon>
        <taxon>Gossypium</taxon>
    </lineage>
</organism>
<dbReference type="EMBL" id="JAHUZN010000011">
    <property type="protein sequence ID" value="KAG8478729.1"/>
    <property type="molecule type" value="Genomic_DNA"/>
</dbReference>
<dbReference type="SUPFAM" id="SSF56672">
    <property type="entry name" value="DNA/RNA polymerases"/>
    <property type="match status" value="1"/>
</dbReference>
<feature type="domain" description="Reverse transcriptase/retrotransposon-derived protein RNase H-like" evidence="1">
    <location>
        <begin position="13"/>
        <end position="86"/>
    </location>
</feature>
<dbReference type="PANTHER" id="PTHR34072:SF52">
    <property type="entry name" value="RIBONUCLEASE H"/>
    <property type="match status" value="1"/>
</dbReference>
<gene>
    <name evidence="2" type="ORF">CXB51_028554</name>
</gene>
<evidence type="ECO:0000259" key="1">
    <source>
        <dbReference type="Pfam" id="PF17919"/>
    </source>
</evidence>
<dbReference type="OrthoDB" id="1738613at2759"/>
<dbReference type="InterPro" id="IPR041577">
    <property type="entry name" value="RT_RNaseH_2"/>
</dbReference>
<name>A0A8J5YYV4_9ROSI</name>
<dbReference type="InterPro" id="IPR043502">
    <property type="entry name" value="DNA/RNA_pol_sf"/>
</dbReference>
<sequence length="213" mass="24459">MTKLLQKDIKFEWSEKCHNSFDQLKTLLTEAPVLIQPKFGKEFVIYSDASLNGLGYVLMQEDRVVAYASRQLKPHEKNYPTHDLEDLNLRQRRWLELLKDYELVIDYHLGKANVVADALSCKSLFVLRAMNVHPSVSTDDVLVVELKAKLLLMQQICETQKGDDLIAKRALCVSKESSEFLIDSNDCLRFKNRLCVSRNSKLISMILNEAHSS</sequence>
<evidence type="ECO:0000313" key="2">
    <source>
        <dbReference type="EMBL" id="KAG8478729.1"/>
    </source>
</evidence>
<proteinExistence type="predicted"/>
<dbReference type="Proteomes" id="UP000701853">
    <property type="component" value="Chromosome 11"/>
</dbReference>
<reference evidence="2 3" key="1">
    <citation type="journal article" date="2021" name="bioRxiv">
        <title>The Gossypium anomalum genome as a resource for cotton improvement and evolutionary analysis of hybrid incompatibility.</title>
        <authorList>
            <person name="Grover C.E."/>
            <person name="Yuan D."/>
            <person name="Arick M.A."/>
            <person name="Miller E.R."/>
            <person name="Hu G."/>
            <person name="Peterson D.G."/>
            <person name="Wendel J.F."/>
            <person name="Udall J.A."/>
        </authorList>
    </citation>
    <scope>NUCLEOTIDE SEQUENCE [LARGE SCALE GENOMIC DNA]</scope>
    <source>
        <strain evidence="2">JFW-Udall</strain>
        <tissue evidence="2">Leaf</tissue>
    </source>
</reference>
<dbReference type="Pfam" id="PF17919">
    <property type="entry name" value="RT_RNaseH_2"/>
    <property type="match status" value="1"/>
</dbReference>
<accession>A0A8J5YYV4</accession>
<protein>
    <recommendedName>
        <fullName evidence="1">Reverse transcriptase/retrotransposon-derived protein RNase H-like domain-containing protein</fullName>
    </recommendedName>
</protein>
<dbReference type="AlphaFoldDB" id="A0A8J5YYV4"/>
<keyword evidence="3" id="KW-1185">Reference proteome</keyword>
<evidence type="ECO:0000313" key="3">
    <source>
        <dbReference type="Proteomes" id="UP000701853"/>
    </source>
</evidence>
<dbReference type="Gene3D" id="3.30.70.270">
    <property type="match status" value="1"/>
</dbReference>